<protein>
    <submittedName>
        <fullName evidence="2">Uncharacterized protein</fullName>
    </submittedName>
</protein>
<evidence type="ECO:0000313" key="3">
    <source>
        <dbReference type="Proteomes" id="UP000656881"/>
    </source>
</evidence>
<proteinExistence type="predicted"/>
<keyword evidence="1" id="KW-0472">Membrane</keyword>
<evidence type="ECO:0000313" key="2">
    <source>
        <dbReference type="EMBL" id="GGO49660.1"/>
    </source>
</evidence>
<accession>A0ABQ2MCY9</accession>
<dbReference type="EMBL" id="BMNG01000011">
    <property type="protein sequence ID" value="GGO49660.1"/>
    <property type="molecule type" value="Genomic_DNA"/>
</dbReference>
<evidence type="ECO:0000256" key="1">
    <source>
        <dbReference type="SAM" id="Phobius"/>
    </source>
</evidence>
<sequence>MSARAHTRRDPADQAKPAGIEIQLPWWAIALPAIAFAALLLLILNPADAHAASSEPAVSDLLERVRDLLRIAA</sequence>
<organism evidence="2 3">
    <name type="scientific">Streptomyces lasiicapitis</name>
    <dbReference type="NCBI Taxonomy" id="1923961"/>
    <lineage>
        <taxon>Bacteria</taxon>
        <taxon>Bacillati</taxon>
        <taxon>Actinomycetota</taxon>
        <taxon>Actinomycetes</taxon>
        <taxon>Kitasatosporales</taxon>
        <taxon>Streptomycetaceae</taxon>
        <taxon>Streptomyces</taxon>
    </lineage>
</organism>
<comment type="caution">
    <text evidence="2">The sequence shown here is derived from an EMBL/GenBank/DDBJ whole genome shotgun (WGS) entry which is preliminary data.</text>
</comment>
<reference evidence="3" key="1">
    <citation type="journal article" date="2019" name="Int. J. Syst. Evol. Microbiol.">
        <title>The Global Catalogue of Microorganisms (GCM) 10K type strain sequencing project: providing services to taxonomists for standard genome sequencing and annotation.</title>
        <authorList>
            <consortium name="The Broad Institute Genomics Platform"/>
            <consortium name="The Broad Institute Genome Sequencing Center for Infectious Disease"/>
            <person name="Wu L."/>
            <person name="Ma J."/>
        </authorList>
    </citation>
    <scope>NUCLEOTIDE SEQUENCE [LARGE SCALE GENOMIC DNA]</scope>
    <source>
        <strain evidence="3">CGMCC 4.7349</strain>
    </source>
</reference>
<keyword evidence="1" id="KW-1133">Transmembrane helix</keyword>
<keyword evidence="3" id="KW-1185">Reference proteome</keyword>
<dbReference type="Proteomes" id="UP000656881">
    <property type="component" value="Unassembled WGS sequence"/>
</dbReference>
<keyword evidence="1" id="KW-0812">Transmembrane</keyword>
<name>A0ABQ2MCY9_9ACTN</name>
<gene>
    <name evidence="2" type="ORF">GCM10012286_48120</name>
</gene>
<dbReference type="RefSeq" id="WP_164326108.1">
    <property type="nucleotide sequence ID" value="NZ_BMNG01000011.1"/>
</dbReference>
<feature type="transmembrane region" description="Helical" evidence="1">
    <location>
        <begin position="24"/>
        <end position="44"/>
    </location>
</feature>